<feature type="region of interest" description="Disordered" evidence="16">
    <location>
        <begin position="928"/>
        <end position="969"/>
    </location>
</feature>
<keyword evidence="6" id="KW-0269">Exonuclease</keyword>
<dbReference type="Gene3D" id="3.90.320.10">
    <property type="match status" value="1"/>
</dbReference>
<dbReference type="NCBIfam" id="TIGR02784">
    <property type="entry name" value="addA_alphas"/>
    <property type="match status" value="1"/>
</dbReference>
<keyword evidence="2 15" id="KW-0547">Nucleotide-binding</keyword>
<feature type="domain" description="UvrD-like helicase C-terminal" evidence="18">
    <location>
        <begin position="506"/>
        <end position="784"/>
    </location>
</feature>
<dbReference type="InterPro" id="IPR038726">
    <property type="entry name" value="PDDEXK_AddAB-type"/>
</dbReference>
<evidence type="ECO:0000259" key="17">
    <source>
        <dbReference type="PROSITE" id="PS51198"/>
    </source>
</evidence>
<evidence type="ECO:0000256" key="14">
    <source>
        <dbReference type="ARBA" id="ARBA00048988"/>
    </source>
</evidence>
<dbReference type="PROSITE" id="PS51217">
    <property type="entry name" value="UVRD_HELICASE_CTER"/>
    <property type="match status" value="1"/>
</dbReference>
<protein>
    <recommendedName>
        <fullName evidence="12">DNA 3'-5' helicase</fullName>
        <ecNumber evidence="12">5.6.2.4</ecNumber>
    </recommendedName>
    <alternativeName>
        <fullName evidence="13">DNA 3'-5' helicase II</fullName>
    </alternativeName>
</protein>
<dbReference type="SUPFAM" id="SSF52980">
    <property type="entry name" value="Restriction endonuclease-like"/>
    <property type="match status" value="1"/>
</dbReference>
<dbReference type="PANTHER" id="PTHR11070">
    <property type="entry name" value="UVRD / RECB / PCRA DNA HELICASE FAMILY MEMBER"/>
    <property type="match status" value="1"/>
</dbReference>
<keyword evidence="1" id="KW-0540">Nuclease</keyword>
<proteinExistence type="predicted"/>
<dbReference type="InterPro" id="IPR014017">
    <property type="entry name" value="DNA_helicase_UvrD-like_C"/>
</dbReference>
<evidence type="ECO:0000256" key="2">
    <source>
        <dbReference type="ARBA" id="ARBA00022741"/>
    </source>
</evidence>
<keyword evidence="7 15" id="KW-0067">ATP-binding</keyword>
<evidence type="ECO:0000256" key="13">
    <source>
        <dbReference type="ARBA" id="ARBA00034923"/>
    </source>
</evidence>
<dbReference type="Gene3D" id="3.40.50.300">
    <property type="entry name" value="P-loop containing nucleotide triphosphate hydrolases"/>
    <property type="match status" value="4"/>
</dbReference>
<evidence type="ECO:0000256" key="1">
    <source>
        <dbReference type="ARBA" id="ARBA00022722"/>
    </source>
</evidence>
<evidence type="ECO:0000256" key="4">
    <source>
        <dbReference type="ARBA" id="ARBA00022801"/>
    </source>
</evidence>
<dbReference type="InterPro" id="IPR011604">
    <property type="entry name" value="PDDEXK-like_dom_sf"/>
</dbReference>
<reference evidence="19 20" key="1">
    <citation type="submission" date="2024-09" db="EMBL/GenBank/DDBJ databases">
        <authorList>
            <person name="Zhang Z.-H."/>
        </authorList>
    </citation>
    <scope>NUCLEOTIDE SEQUENCE [LARGE SCALE GENOMIC DNA]</scope>
    <source>
        <strain evidence="19 20">HHTR114</strain>
    </source>
</reference>
<accession>A0ABW1KVL2</accession>
<dbReference type="InterPro" id="IPR011335">
    <property type="entry name" value="Restrct_endonuc-II-like"/>
</dbReference>
<keyword evidence="5 15" id="KW-0347">Helicase</keyword>
<feature type="binding site" evidence="15">
    <location>
        <begin position="25"/>
        <end position="32"/>
    </location>
    <ligand>
        <name>ATP</name>
        <dbReference type="ChEBI" id="CHEBI:30616"/>
    </ligand>
</feature>
<comment type="catalytic activity">
    <reaction evidence="14">
        <text>ATP + H2O = ADP + phosphate + H(+)</text>
        <dbReference type="Rhea" id="RHEA:13065"/>
        <dbReference type="ChEBI" id="CHEBI:15377"/>
        <dbReference type="ChEBI" id="CHEBI:15378"/>
        <dbReference type="ChEBI" id="CHEBI:30616"/>
        <dbReference type="ChEBI" id="CHEBI:43474"/>
        <dbReference type="ChEBI" id="CHEBI:456216"/>
        <dbReference type="EC" id="5.6.2.4"/>
    </reaction>
</comment>
<sequence>MTPLQETTNNQRHAADPARSVFVMANAGSGKTRVLTNRVARLLLDGAPPQKILCITFTKAAAAEMAERLFSVLGEWALASDEKLLEELSELEGADTTPKSADDLAQARRLFARALETPGGLKIQTIHSFCESVLRRFPIEAGAPPGFTVVEDAQAAALMNAALDAVALSASEDAALASAFDRLSRKRIEGDLRQLLIAAASGGGVADIDAAAAALANKLAINPDETADTIKRDFLKEISVDELRRAHNGLAAEGKQPQAAAQRLSAYFTAQSDEERWDALTRTFLVANQSKTVDKIASKATDKHDPWVGPYVNTLKELVFSELQAIRAHTLYDDTLAFWRLTAALATAYAEAKAARAMLDFNDLIARAEALFQRHEAAWIMYKLDYGIDHILIDEAQDTSPGQWAVVENLFADYFSGLGAREISRSFFAVGDMKQSIYSFQGADVGLFKAKEFDLGEKLSAITEYRNIPLTMSFRTTEPVLSFVDAAFNDPAAAEGLGEFPIPAHGVCREGAAGLVEIWPLTPRPEKPEINPWDAPVDATEASHPVRVLCDRVAAQIKGWLESGEPLESRGRAIRAGDIMILVQSRGALFREIIQRLSTAGVPVAGPDRLKLADDPAVEDLLSYARFALTQSDDLSLAEILKSPLFGFDDDDDLFPLAYGRGKSVTLWRSLRARAGENEKWKAAAEEIMAARVLARAQGPYSFFSHVLETGSIAGRQRFFERLGEASSDAMDELLRQALDFENGNPRSLREFVAWFDGASGDIKREMERENQSVRVMTVHGAKGLEADIVFLLDAHREANIRNIGPLLVPPSDAGLPNGAPLLAWSKAEDAPLSAEAREEKTRLAYEEYRRLFYVAATRARDRLFICGIEQGNRKNPQDKETGLKSWHSLAHDGFARLLERVETGETPFWEGGDAPLLRLSCQQTAAVKNDDPPGAKASVETPPWLKQKAPEEPAPLRLTPSKLDGEEERASAPLVGDGAAYSPVAGGDKYFRGRTLHRLLELLPEVAAEKRRGAADRLLERLAPDIDDGERARWRDEVLHVLDDPQFAQVFAPGSIAETPIVGRPKGLPDSARLNGQIDRLAVSQTRVLVVDYKTNRPPPKRVEDADPAYVAQLAAYRALLQEIYPDHEIVCALLWTFDARLMAVPSEMLDHAFARLRLT</sequence>
<dbReference type="EC" id="5.6.2.4" evidence="12"/>
<dbReference type="Pfam" id="PF13361">
    <property type="entry name" value="UvrD_C"/>
    <property type="match status" value="1"/>
</dbReference>
<evidence type="ECO:0000256" key="10">
    <source>
        <dbReference type="ARBA" id="ARBA00023235"/>
    </source>
</evidence>
<evidence type="ECO:0000256" key="12">
    <source>
        <dbReference type="ARBA" id="ARBA00034808"/>
    </source>
</evidence>
<dbReference type="GO" id="GO:0004386">
    <property type="term" value="F:helicase activity"/>
    <property type="evidence" value="ECO:0007669"/>
    <property type="project" value="UniProtKB-KW"/>
</dbReference>
<comment type="catalytic activity">
    <reaction evidence="11">
        <text>Couples ATP hydrolysis with the unwinding of duplex DNA by translocating in the 3'-5' direction.</text>
        <dbReference type="EC" id="5.6.2.4"/>
    </reaction>
</comment>
<dbReference type="Gene3D" id="1.10.486.10">
    <property type="entry name" value="PCRA, domain 4"/>
    <property type="match status" value="1"/>
</dbReference>
<keyword evidence="8" id="KW-0238">DNA-binding</keyword>
<evidence type="ECO:0000256" key="9">
    <source>
        <dbReference type="ARBA" id="ARBA00023204"/>
    </source>
</evidence>
<keyword evidence="9" id="KW-0234">DNA repair</keyword>
<keyword evidence="10" id="KW-0413">Isomerase</keyword>
<comment type="caution">
    <text evidence="19">The sequence shown here is derived from an EMBL/GenBank/DDBJ whole genome shotgun (WGS) entry which is preliminary data.</text>
</comment>
<evidence type="ECO:0000256" key="16">
    <source>
        <dbReference type="SAM" id="MobiDB-lite"/>
    </source>
</evidence>
<evidence type="ECO:0000313" key="20">
    <source>
        <dbReference type="Proteomes" id="UP001596116"/>
    </source>
</evidence>
<keyword evidence="20" id="KW-1185">Reference proteome</keyword>
<dbReference type="Proteomes" id="UP001596116">
    <property type="component" value="Unassembled WGS sequence"/>
</dbReference>
<dbReference type="Pfam" id="PF12705">
    <property type="entry name" value="PDDEXK_1"/>
    <property type="match status" value="1"/>
</dbReference>
<evidence type="ECO:0000256" key="5">
    <source>
        <dbReference type="ARBA" id="ARBA00022806"/>
    </source>
</evidence>
<dbReference type="SUPFAM" id="SSF52540">
    <property type="entry name" value="P-loop containing nucleoside triphosphate hydrolases"/>
    <property type="match status" value="1"/>
</dbReference>
<evidence type="ECO:0000256" key="8">
    <source>
        <dbReference type="ARBA" id="ARBA00023125"/>
    </source>
</evidence>
<name>A0ABW1KVL2_9PROT</name>
<keyword evidence="3" id="KW-0227">DNA damage</keyword>
<evidence type="ECO:0000256" key="15">
    <source>
        <dbReference type="PROSITE-ProRule" id="PRU00560"/>
    </source>
</evidence>
<evidence type="ECO:0000256" key="6">
    <source>
        <dbReference type="ARBA" id="ARBA00022839"/>
    </source>
</evidence>
<dbReference type="EMBL" id="JBHPON010000001">
    <property type="protein sequence ID" value="MFC6035111.1"/>
    <property type="molecule type" value="Genomic_DNA"/>
</dbReference>
<dbReference type="InterPro" id="IPR027417">
    <property type="entry name" value="P-loop_NTPase"/>
</dbReference>
<evidence type="ECO:0000313" key="19">
    <source>
        <dbReference type="EMBL" id="MFC6035111.1"/>
    </source>
</evidence>
<dbReference type="PANTHER" id="PTHR11070:SF2">
    <property type="entry name" value="ATP-DEPENDENT DNA HELICASE SRS2"/>
    <property type="match status" value="1"/>
</dbReference>
<dbReference type="PROSITE" id="PS51198">
    <property type="entry name" value="UVRD_HELICASE_ATP_BIND"/>
    <property type="match status" value="1"/>
</dbReference>
<dbReference type="Pfam" id="PF00580">
    <property type="entry name" value="UvrD-helicase"/>
    <property type="match status" value="1"/>
</dbReference>
<evidence type="ECO:0000256" key="3">
    <source>
        <dbReference type="ARBA" id="ARBA00022763"/>
    </source>
</evidence>
<evidence type="ECO:0000259" key="18">
    <source>
        <dbReference type="PROSITE" id="PS51217"/>
    </source>
</evidence>
<organism evidence="19 20">
    <name type="scientific">Hyphococcus aureus</name>
    <dbReference type="NCBI Taxonomy" id="2666033"/>
    <lineage>
        <taxon>Bacteria</taxon>
        <taxon>Pseudomonadati</taxon>
        <taxon>Pseudomonadota</taxon>
        <taxon>Alphaproteobacteria</taxon>
        <taxon>Parvularculales</taxon>
        <taxon>Parvularculaceae</taxon>
        <taxon>Hyphococcus</taxon>
    </lineage>
</organism>
<dbReference type="InterPro" id="IPR014016">
    <property type="entry name" value="UvrD-like_ATP-bd"/>
</dbReference>
<feature type="domain" description="UvrD-like helicase ATP-binding" evidence="17">
    <location>
        <begin position="4"/>
        <end position="477"/>
    </location>
</feature>
<keyword evidence="4 15" id="KW-0378">Hydrolase</keyword>
<evidence type="ECO:0000256" key="11">
    <source>
        <dbReference type="ARBA" id="ARBA00034617"/>
    </source>
</evidence>
<dbReference type="InterPro" id="IPR000212">
    <property type="entry name" value="DNA_helicase_UvrD/REP"/>
</dbReference>
<evidence type="ECO:0000256" key="7">
    <source>
        <dbReference type="ARBA" id="ARBA00022840"/>
    </source>
</evidence>
<gene>
    <name evidence="19" type="primary">addA</name>
    <name evidence="19" type="ORF">ACFMB1_06115</name>
</gene>
<dbReference type="InterPro" id="IPR014151">
    <property type="entry name" value="DNA_helicase_AddA"/>
</dbReference>
<dbReference type="RefSeq" id="WP_379879560.1">
    <property type="nucleotide sequence ID" value="NZ_JBHPON010000001.1"/>
</dbReference>